<dbReference type="Gene3D" id="1.20.58.390">
    <property type="entry name" value="Neurotransmitter-gated ion-channel transmembrane domain"/>
    <property type="match status" value="1"/>
</dbReference>
<dbReference type="Pfam" id="PF02931">
    <property type="entry name" value="Neur_chan_LBD"/>
    <property type="match status" value="1"/>
</dbReference>
<dbReference type="SUPFAM" id="SSF90112">
    <property type="entry name" value="Neurotransmitter-gated ion-channel transmembrane pore"/>
    <property type="match status" value="1"/>
</dbReference>
<keyword evidence="3 5" id="KW-1133">Transmembrane helix</keyword>
<dbReference type="PANTHER" id="PTHR18945">
    <property type="entry name" value="NEUROTRANSMITTER GATED ION CHANNEL"/>
    <property type="match status" value="1"/>
</dbReference>
<accession>A0ABM0MDL4</accession>
<dbReference type="GeneID" id="100367124"/>
<evidence type="ECO:0000313" key="10">
    <source>
        <dbReference type="RefSeq" id="XP_006818105.1"/>
    </source>
</evidence>
<feature type="transmembrane region" description="Helical" evidence="5">
    <location>
        <begin position="207"/>
        <end position="231"/>
    </location>
</feature>
<evidence type="ECO:0000256" key="6">
    <source>
        <dbReference type="SAM" id="SignalP"/>
    </source>
</evidence>
<evidence type="ECO:0000256" key="2">
    <source>
        <dbReference type="ARBA" id="ARBA00022692"/>
    </source>
</evidence>
<evidence type="ECO:0000259" key="7">
    <source>
        <dbReference type="Pfam" id="PF02931"/>
    </source>
</evidence>
<organism evidence="9 10">
    <name type="scientific">Saccoglossus kowalevskii</name>
    <name type="common">Acorn worm</name>
    <dbReference type="NCBI Taxonomy" id="10224"/>
    <lineage>
        <taxon>Eukaryota</taxon>
        <taxon>Metazoa</taxon>
        <taxon>Hemichordata</taxon>
        <taxon>Enteropneusta</taxon>
        <taxon>Harrimaniidae</taxon>
        <taxon>Saccoglossus</taxon>
    </lineage>
</organism>
<sequence>MAHKLDTVVIALIIFHKLFTFECVHGKQPKGVSLVEDLLEDYHSYLRPVVNSSSVVMVTHGIAICQMLELKWTDEFLRWNASEYGNTEIVRIPSELIWRPDLRLYNNVDEEFDRIDKTYAMVSSNGYIAWNAPAIFTCSCRIDVTHFPFDTNLLMPNIMISVLTLVGFYLPPESGEKMTLMVTNLLSLVVFQQVVTQNLPATSDDPIIAQFINGMIIMVALSVFLTVVILNIYHRGTSYVPQWLGRVVFGFLAPVVCLGWKKKVSEKHSKTQSPISDGCDLKYGNCQEHGGVSFVNFQSQIEERGCLAGNGSIVIGNLRQIKESMTRSQDLNKSAQSSEVLVEILRRISELTNEVKEKRHHHNLVCEWQEIAKVIDRTFLWLFVGY</sequence>
<dbReference type="SUPFAM" id="SSF63712">
    <property type="entry name" value="Nicotinic receptor ligand binding domain-like"/>
    <property type="match status" value="1"/>
</dbReference>
<evidence type="ECO:0000313" key="9">
    <source>
        <dbReference type="Proteomes" id="UP000694865"/>
    </source>
</evidence>
<dbReference type="InterPro" id="IPR036719">
    <property type="entry name" value="Neuro-gated_channel_TM_sf"/>
</dbReference>
<evidence type="ECO:0000256" key="4">
    <source>
        <dbReference type="ARBA" id="ARBA00023136"/>
    </source>
</evidence>
<comment type="subcellular location">
    <subcellularLocation>
        <location evidence="1">Membrane</location>
        <topology evidence="1">Multi-pass membrane protein</topology>
    </subcellularLocation>
</comment>
<protein>
    <submittedName>
        <fullName evidence="10">Neuronal acetylcholine receptor subunit alpha-3-like</fullName>
    </submittedName>
</protein>
<dbReference type="Gene3D" id="2.70.170.10">
    <property type="entry name" value="Neurotransmitter-gated ion-channel ligand-binding domain"/>
    <property type="match status" value="1"/>
</dbReference>
<evidence type="ECO:0000256" key="1">
    <source>
        <dbReference type="ARBA" id="ARBA00004141"/>
    </source>
</evidence>
<dbReference type="RefSeq" id="XP_006818105.1">
    <property type="nucleotide sequence ID" value="XM_006818042.1"/>
</dbReference>
<dbReference type="InterPro" id="IPR038050">
    <property type="entry name" value="Neuro_actylchol_rec"/>
</dbReference>
<dbReference type="InterPro" id="IPR036734">
    <property type="entry name" value="Neur_chan_lig-bd_sf"/>
</dbReference>
<feature type="transmembrane region" description="Helical" evidence="5">
    <location>
        <begin position="243"/>
        <end position="261"/>
    </location>
</feature>
<proteinExistence type="predicted"/>
<dbReference type="InterPro" id="IPR006201">
    <property type="entry name" value="Neur_channel"/>
</dbReference>
<dbReference type="Pfam" id="PF02932">
    <property type="entry name" value="Neur_chan_memb"/>
    <property type="match status" value="1"/>
</dbReference>
<feature type="chain" id="PRO_5047118702" evidence="6">
    <location>
        <begin position="27"/>
        <end position="386"/>
    </location>
</feature>
<dbReference type="InterPro" id="IPR006029">
    <property type="entry name" value="Neurotrans-gated_channel_TM"/>
</dbReference>
<dbReference type="InterPro" id="IPR006202">
    <property type="entry name" value="Neur_chan_lig-bd"/>
</dbReference>
<evidence type="ECO:0000256" key="3">
    <source>
        <dbReference type="ARBA" id="ARBA00022989"/>
    </source>
</evidence>
<evidence type="ECO:0000259" key="8">
    <source>
        <dbReference type="Pfam" id="PF02932"/>
    </source>
</evidence>
<gene>
    <name evidence="10" type="primary">LOC100367124</name>
</gene>
<evidence type="ECO:0000256" key="5">
    <source>
        <dbReference type="SAM" id="Phobius"/>
    </source>
</evidence>
<feature type="domain" description="Neurotransmitter-gated ion-channel transmembrane" evidence="8">
    <location>
        <begin position="153"/>
        <end position="384"/>
    </location>
</feature>
<keyword evidence="9" id="KW-1185">Reference proteome</keyword>
<dbReference type="Proteomes" id="UP000694865">
    <property type="component" value="Unplaced"/>
</dbReference>
<keyword evidence="6" id="KW-0732">Signal</keyword>
<dbReference type="CDD" id="cd19051">
    <property type="entry name" value="LGIC_TM_cation"/>
    <property type="match status" value="1"/>
</dbReference>
<keyword evidence="2 5" id="KW-0812">Transmembrane</keyword>
<feature type="signal peptide" evidence="6">
    <location>
        <begin position="1"/>
        <end position="26"/>
    </location>
</feature>
<feature type="domain" description="Neurotransmitter-gated ion-channel ligand-binding" evidence="7">
    <location>
        <begin position="34"/>
        <end position="151"/>
    </location>
</feature>
<name>A0ABM0MDL4_SACKO</name>
<reference evidence="10" key="1">
    <citation type="submission" date="2025-08" db="UniProtKB">
        <authorList>
            <consortium name="RefSeq"/>
        </authorList>
    </citation>
    <scope>IDENTIFICATION</scope>
    <source>
        <tissue evidence="10">Testes</tissue>
    </source>
</reference>
<keyword evidence="4 5" id="KW-0472">Membrane</keyword>